<gene>
    <name evidence="1" type="ORF">L484_005692</name>
</gene>
<organism evidence="1 2">
    <name type="scientific">Morus notabilis</name>
    <dbReference type="NCBI Taxonomy" id="981085"/>
    <lineage>
        <taxon>Eukaryota</taxon>
        <taxon>Viridiplantae</taxon>
        <taxon>Streptophyta</taxon>
        <taxon>Embryophyta</taxon>
        <taxon>Tracheophyta</taxon>
        <taxon>Spermatophyta</taxon>
        <taxon>Magnoliopsida</taxon>
        <taxon>eudicotyledons</taxon>
        <taxon>Gunneridae</taxon>
        <taxon>Pentapetalae</taxon>
        <taxon>rosids</taxon>
        <taxon>fabids</taxon>
        <taxon>Rosales</taxon>
        <taxon>Moraceae</taxon>
        <taxon>Moreae</taxon>
        <taxon>Morus</taxon>
    </lineage>
</organism>
<dbReference type="Proteomes" id="UP000030645">
    <property type="component" value="Unassembled WGS sequence"/>
</dbReference>
<accession>W9RYX3</accession>
<dbReference type="EMBL" id="KE345836">
    <property type="protein sequence ID" value="EXC18339.1"/>
    <property type="molecule type" value="Genomic_DNA"/>
</dbReference>
<evidence type="ECO:0000313" key="2">
    <source>
        <dbReference type="Proteomes" id="UP000030645"/>
    </source>
</evidence>
<name>W9RYX3_9ROSA</name>
<evidence type="ECO:0000313" key="1">
    <source>
        <dbReference type="EMBL" id="EXC18339.1"/>
    </source>
</evidence>
<sequence>MEGCNGEGHGEEIWFAVERAAIRGSNCGGFTAEGFRIGSATTLVPSGSRFNSRPQRLKQKVVNVVFAFRSSLAFGEHGLIREDSKFLLSSGLEMGTVVMCLEVRQPIFFLNML</sequence>
<proteinExistence type="predicted"/>
<dbReference type="AlphaFoldDB" id="W9RYX3"/>
<reference evidence="2" key="1">
    <citation type="submission" date="2013-01" db="EMBL/GenBank/DDBJ databases">
        <title>Draft Genome Sequence of a Mulberry Tree, Morus notabilis C.K. Schneid.</title>
        <authorList>
            <person name="He N."/>
            <person name="Zhao S."/>
        </authorList>
    </citation>
    <scope>NUCLEOTIDE SEQUENCE</scope>
</reference>
<protein>
    <submittedName>
        <fullName evidence="1">Uncharacterized protein</fullName>
    </submittedName>
</protein>
<keyword evidence="2" id="KW-1185">Reference proteome</keyword>